<dbReference type="NCBIfam" id="TIGR00486">
    <property type="entry name" value="YbgI_SA1388"/>
    <property type="match status" value="1"/>
</dbReference>
<dbReference type="SUPFAM" id="SSF102705">
    <property type="entry name" value="NIF3 (NGG1p interacting factor 3)-like"/>
    <property type="match status" value="1"/>
</dbReference>
<dbReference type="InterPro" id="IPR002678">
    <property type="entry name" value="DUF34/NIF3"/>
</dbReference>
<dbReference type="RefSeq" id="WP_343817861.1">
    <property type="nucleotide sequence ID" value="NZ_BAAAFA010000008.1"/>
</dbReference>
<accession>A0ABN1L8S8</accession>
<dbReference type="Gene3D" id="3.40.1390.30">
    <property type="entry name" value="NIF3 (NGG1p interacting factor 3)-like"/>
    <property type="match status" value="2"/>
</dbReference>
<organism evidence="3 4">
    <name type="scientific">Colwellia asteriadis</name>
    <dbReference type="NCBI Taxonomy" id="517723"/>
    <lineage>
        <taxon>Bacteria</taxon>
        <taxon>Pseudomonadati</taxon>
        <taxon>Pseudomonadota</taxon>
        <taxon>Gammaproteobacteria</taxon>
        <taxon>Alteromonadales</taxon>
        <taxon>Colwelliaceae</taxon>
        <taxon>Colwellia</taxon>
    </lineage>
</organism>
<comment type="similarity">
    <text evidence="1">Belongs to the GTP cyclohydrolase I type 2/NIF3 family.</text>
</comment>
<name>A0ABN1L8S8_9GAMM</name>
<evidence type="ECO:0000256" key="1">
    <source>
        <dbReference type="ARBA" id="ARBA00006964"/>
    </source>
</evidence>
<dbReference type="PANTHER" id="PTHR13799:SF14">
    <property type="entry name" value="GTP CYCLOHYDROLASE 1 TYPE 2 HOMOLOG"/>
    <property type="match status" value="1"/>
</dbReference>
<reference evidence="3 4" key="1">
    <citation type="journal article" date="2019" name="Int. J. Syst. Evol. Microbiol.">
        <title>The Global Catalogue of Microorganisms (GCM) 10K type strain sequencing project: providing services to taxonomists for standard genome sequencing and annotation.</title>
        <authorList>
            <consortium name="The Broad Institute Genomics Platform"/>
            <consortium name="The Broad Institute Genome Sequencing Center for Infectious Disease"/>
            <person name="Wu L."/>
            <person name="Ma J."/>
        </authorList>
    </citation>
    <scope>NUCLEOTIDE SEQUENCE [LARGE SCALE GENOMIC DNA]</scope>
    <source>
        <strain evidence="3 4">JCM 15608</strain>
    </source>
</reference>
<dbReference type="Proteomes" id="UP001500021">
    <property type="component" value="Unassembled WGS sequence"/>
</dbReference>
<dbReference type="PANTHER" id="PTHR13799">
    <property type="entry name" value="NGG1 INTERACTING FACTOR 3"/>
    <property type="match status" value="1"/>
</dbReference>
<evidence type="ECO:0000313" key="4">
    <source>
        <dbReference type="Proteomes" id="UP001500021"/>
    </source>
</evidence>
<dbReference type="InterPro" id="IPR036069">
    <property type="entry name" value="DUF34/NIF3_sf"/>
</dbReference>
<gene>
    <name evidence="3" type="ORF">GCM10009111_25060</name>
</gene>
<protein>
    <submittedName>
        <fullName evidence="3">Nif3-like dinuclear metal center hexameric protein</fullName>
    </submittedName>
</protein>
<comment type="caution">
    <text evidence="3">The sequence shown here is derived from an EMBL/GenBank/DDBJ whole genome shotgun (WGS) entry which is preliminary data.</text>
</comment>
<keyword evidence="2" id="KW-0479">Metal-binding</keyword>
<proteinExistence type="inferred from homology"/>
<keyword evidence="4" id="KW-1185">Reference proteome</keyword>
<dbReference type="EMBL" id="BAAAFA010000008">
    <property type="protein sequence ID" value="GAA0820101.1"/>
    <property type="molecule type" value="Genomic_DNA"/>
</dbReference>
<evidence type="ECO:0000256" key="2">
    <source>
        <dbReference type="ARBA" id="ARBA00022723"/>
    </source>
</evidence>
<dbReference type="Pfam" id="PF01784">
    <property type="entry name" value="DUF34_NIF3"/>
    <property type="match status" value="1"/>
</dbReference>
<sequence length="253" mass="27906">MILTKDLEAYLTELLAPEKIKDFTPNGLQIQGSETITKIVTGVTASQALIERAIEEKAQAILVHHGYFWKNESYVIRGMKHKRIKSLLMNDINLFAYHLPLDIHPTLGNNAQLAAMFNIEQVAPLELGNSMSVAMQGSFSSAINGSDFATQLSQQLNRQCLHITPPSNKKITTIAWCSGGGQGYIEMAAEQGIDAFLTGEVSEQTTHIAHEMDIHFFAAGHHATERYGIKALGEHIAKTHNVEVIFIDIDNPV</sequence>
<evidence type="ECO:0000313" key="3">
    <source>
        <dbReference type="EMBL" id="GAA0820101.1"/>
    </source>
</evidence>